<evidence type="ECO:0000313" key="2">
    <source>
        <dbReference type="EMBL" id="ADY12456.1"/>
    </source>
</evidence>
<evidence type="ECO:0008006" key="4">
    <source>
        <dbReference type="Google" id="ProtNLM"/>
    </source>
</evidence>
<keyword evidence="3" id="KW-1185">Reference proteome</keyword>
<sequence length="260" mass="27949">MQMKKNLCISLLLLTTVFLSALDFPSGQVSDAGNATISGANGYIVIPSAETAWSGRRTSITTGYSGIFTGTYAHVPYIQMGFASNLEMSLAVDISNEVDVLLGGKWRIARGQNSSLTFGVVGQLLNATTTTNLAAQLYLASTFNSSFIEWPSKTTLLIGYTFDGPLTSNIDFGMGYQMPFLPKALNRKIDFLIDFGNASYSASPSGGNAKSRGMLNMGLRLRPVQFLQAIYISVDLRLLDIFDAQGRAVSASVAISYLAQ</sequence>
<evidence type="ECO:0000313" key="3">
    <source>
        <dbReference type="Proteomes" id="UP000008466"/>
    </source>
</evidence>
<organism evidence="2 3">
    <name type="scientific">Sphaerochaeta globosa (strain ATCC BAA-1886 / DSM 22777 / Buddy)</name>
    <name type="common">Spirochaeta sp. (strain Buddy)</name>
    <dbReference type="NCBI Taxonomy" id="158189"/>
    <lineage>
        <taxon>Bacteria</taxon>
        <taxon>Pseudomonadati</taxon>
        <taxon>Spirochaetota</taxon>
        <taxon>Spirochaetia</taxon>
        <taxon>Spirochaetales</taxon>
        <taxon>Sphaerochaetaceae</taxon>
        <taxon>Sphaerochaeta</taxon>
    </lineage>
</organism>
<accession>F0RY32</accession>
<evidence type="ECO:0000256" key="1">
    <source>
        <dbReference type="SAM" id="SignalP"/>
    </source>
</evidence>
<dbReference type="OrthoDB" id="360242at2"/>
<proteinExistence type="predicted"/>
<name>F0RY32_SPHGB</name>
<dbReference type="KEGG" id="sbu:SpiBuddy_0629"/>
<dbReference type="EMBL" id="CP002541">
    <property type="protein sequence ID" value="ADY12456.1"/>
    <property type="molecule type" value="Genomic_DNA"/>
</dbReference>
<keyword evidence="1" id="KW-0732">Signal</keyword>
<dbReference type="RefSeq" id="WP_013606309.1">
    <property type="nucleotide sequence ID" value="NC_015152.1"/>
</dbReference>
<gene>
    <name evidence="2" type="ordered locus">SpiBuddy_0629</name>
</gene>
<feature type="signal peptide" evidence="1">
    <location>
        <begin position="1"/>
        <end position="21"/>
    </location>
</feature>
<dbReference type="Proteomes" id="UP000008466">
    <property type="component" value="Chromosome"/>
</dbReference>
<dbReference type="HOGENOM" id="CLU_1123933_0_0_12"/>
<protein>
    <recommendedName>
        <fullName evidence="4">Outer membrane protein beta-barrel domain-containing protein</fullName>
    </recommendedName>
</protein>
<reference evidence="3" key="1">
    <citation type="submission" date="2011-02" db="EMBL/GenBank/DDBJ databases">
        <title>Complete sequence of Spirochaeta sp. Buddy.</title>
        <authorList>
            <person name="Lucas S."/>
            <person name="Copeland A."/>
            <person name="Lapidus A."/>
            <person name="Cheng J.-F."/>
            <person name="Goodwin L."/>
            <person name="Pitluck S."/>
            <person name="Zeytun A."/>
            <person name="Detter J.C."/>
            <person name="Han C."/>
            <person name="Tapia R."/>
            <person name="Land M."/>
            <person name="Hauser L."/>
            <person name="Kyrpides N."/>
            <person name="Ivanova N."/>
            <person name="Mikhailova N."/>
            <person name="Pagani I."/>
            <person name="Ritalahti K.M."/>
            <person name="Loeffler F.E."/>
            <person name="Woyke T."/>
        </authorList>
    </citation>
    <scope>NUCLEOTIDE SEQUENCE [LARGE SCALE GENOMIC DNA]</scope>
    <source>
        <strain evidence="3">ATCC BAA-1886 / DSM 22777 / Buddy</strain>
    </source>
</reference>
<dbReference type="AlphaFoldDB" id="F0RY32"/>
<dbReference type="eggNOG" id="ENOG50348NC">
    <property type="taxonomic scope" value="Bacteria"/>
</dbReference>
<feature type="chain" id="PRO_5003257971" description="Outer membrane protein beta-barrel domain-containing protein" evidence="1">
    <location>
        <begin position="22"/>
        <end position="260"/>
    </location>
</feature>